<dbReference type="EMBL" id="KV878340">
    <property type="protein sequence ID" value="OJJ47887.1"/>
    <property type="molecule type" value="Genomic_DNA"/>
</dbReference>
<dbReference type="VEuPathDB" id="FungiDB:ASPZODRAFT_1803794"/>
<dbReference type="RefSeq" id="XP_022582397.1">
    <property type="nucleotide sequence ID" value="XM_022727139.1"/>
</dbReference>
<proteinExistence type="predicted"/>
<keyword evidence="1" id="KW-0472">Membrane</keyword>
<feature type="transmembrane region" description="Helical" evidence="1">
    <location>
        <begin position="12"/>
        <end position="33"/>
    </location>
</feature>
<sequence length="104" mass="12225">MLDNCSQDRIAVYFFPINASLHMLLLIKSLFMIDLLSSILLRVFFINFLVYDSYVVACILRKKEFLGHSNLPFKLRTRNIFKDSYQALHEVSRFKPFGKLTSLE</sequence>
<feature type="transmembrane region" description="Helical" evidence="1">
    <location>
        <begin position="39"/>
        <end position="60"/>
    </location>
</feature>
<evidence type="ECO:0000313" key="3">
    <source>
        <dbReference type="Proteomes" id="UP000184188"/>
    </source>
</evidence>
<keyword evidence="1" id="KW-0812">Transmembrane</keyword>
<reference evidence="3" key="1">
    <citation type="journal article" date="2017" name="Genome Biol.">
        <title>Comparative genomics reveals high biological diversity and specific adaptations in the industrially and medically important fungal genus Aspergillus.</title>
        <authorList>
            <person name="de Vries R.P."/>
            <person name="Riley R."/>
            <person name="Wiebenga A."/>
            <person name="Aguilar-Osorio G."/>
            <person name="Amillis S."/>
            <person name="Uchima C.A."/>
            <person name="Anderluh G."/>
            <person name="Asadollahi M."/>
            <person name="Askin M."/>
            <person name="Barry K."/>
            <person name="Battaglia E."/>
            <person name="Bayram O."/>
            <person name="Benocci T."/>
            <person name="Braus-Stromeyer S.A."/>
            <person name="Caldana C."/>
            <person name="Canovas D."/>
            <person name="Cerqueira G.C."/>
            <person name="Chen F."/>
            <person name="Chen W."/>
            <person name="Choi C."/>
            <person name="Clum A."/>
            <person name="Dos Santos R.A."/>
            <person name="Damasio A.R."/>
            <person name="Diallinas G."/>
            <person name="Emri T."/>
            <person name="Fekete E."/>
            <person name="Flipphi M."/>
            <person name="Freyberg S."/>
            <person name="Gallo A."/>
            <person name="Gournas C."/>
            <person name="Habgood R."/>
            <person name="Hainaut M."/>
            <person name="Harispe M.L."/>
            <person name="Henrissat B."/>
            <person name="Hilden K.S."/>
            <person name="Hope R."/>
            <person name="Hossain A."/>
            <person name="Karabika E."/>
            <person name="Karaffa L."/>
            <person name="Karanyi Z."/>
            <person name="Krasevec N."/>
            <person name="Kuo A."/>
            <person name="Kusch H."/>
            <person name="LaButti K."/>
            <person name="Lagendijk E.L."/>
            <person name="Lapidus A."/>
            <person name="Levasseur A."/>
            <person name="Lindquist E."/>
            <person name="Lipzen A."/>
            <person name="Logrieco A.F."/>
            <person name="MacCabe A."/>
            <person name="Maekelae M.R."/>
            <person name="Malavazi I."/>
            <person name="Melin P."/>
            <person name="Meyer V."/>
            <person name="Mielnichuk N."/>
            <person name="Miskei M."/>
            <person name="Molnar A.P."/>
            <person name="Mule G."/>
            <person name="Ngan C.Y."/>
            <person name="Orejas M."/>
            <person name="Orosz E."/>
            <person name="Ouedraogo J.P."/>
            <person name="Overkamp K.M."/>
            <person name="Park H.-S."/>
            <person name="Perrone G."/>
            <person name="Piumi F."/>
            <person name="Punt P.J."/>
            <person name="Ram A.F."/>
            <person name="Ramon A."/>
            <person name="Rauscher S."/>
            <person name="Record E."/>
            <person name="Riano-Pachon D.M."/>
            <person name="Robert V."/>
            <person name="Roehrig J."/>
            <person name="Ruller R."/>
            <person name="Salamov A."/>
            <person name="Salih N.S."/>
            <person name="Samson R.A."/>
            <person name="Sandor E."/>
            <person name="Sanguinetti M."/>
            <person name="Schuetze T."/>
            <person name="Sepcic K."/>
            <person name="Shelest E."/>
            <person name="Sherlock G."/>
            <person name="Sophianopoulou V."/>
            <person name="Squina F.M."/>
            <person name="Sun H."/>
            <person name="Susca A."/>
            <person name="Todd R.B."/>
            <person name="Tsang A."/>
            <person name="Unkles S.E."/>
            <person name="van de Wiele N."/>
            <person name="van Rossen-Uffink D."/>
            <person name="Oliveira J.V."/>
            <person name="Vesth T.C."/>
            <person name="Visser J."/>
            <person name="Yu J.-H."/>
            <person name="Zhou M."/>
            <person name="Andersen M.R."/>
            <person name="Archer D.B."/>
            <person name="Baker S.E."/>
            <person name="Benoit I."/>
            <person name="Brakhage A.A."/>
            <person name="Braus G.H."/>
            <person name="Fischer R."/>
            <person name="Frisvad J.C."/>
            <person name="Goldman G.H."/>
            <person name="Houbraken J."/>
            <person name="Oakley B."/>
            <person name="Pocsi I."/>
            <person name="Scazzocchio C."/>
            <person name="Seiboth B."/>
            <person name="vanKuyk P.A."/>
            <person name="Wortman J."/>
            <person name="Dyer P.S."/>
            <person name="Grigoriev I.V."/>
        </authorList>
    </citation>
    <scope>NUCLEOTIDE SEQUENCE [LARGE SCALE GENOMIC DNA]</scope>
    <source>
        <strain evidence="3">CBS 506.65</strain>
    </source>
</reference>
<organism evidence="2 3">
    <name type="scientific">Penicilliopsis zonata CBS 506.65</name>
    <dbReference type="NCBI Taxonomy" id="1073090"/>
    <lineage>
        <taxon>Eukaryota</taxon>
        <taxon>Fungi</taxon>
        <taxon>Dikarya</taxon>
        <taxon>Ascomycota</taxon>
        <taxon>Pezizomycotina</taxon>
        <taxon>Eurotiomycetes</taxon>
        <taxon>Eurotiomycetidae</taxon>
        <taxon>Eurotiales</taxon>
        <taxon>Aspergillaceae</taxon>
        <taxon>Penicilliopsis</taxon>
    </lineage>
</organism>
<dbReference type="AlphaFoldDB" id="A0A1L9SLD4"/>
<evidence type="ECO:0000256" key="1">
    <source>
        <dbReference type="SAM" id="Phobius"/>
    </source>
</evidence>
<keyword evidence="3" id="KW-1185">Reference proteome</keyword>
<accession>A0A1L9SLD4</accession>
<gene>
    <name evidence="2" type="ORF">ASPZODRAFT_1803794</name>
</gene>
<dbReference type="Proteomes" id="UP000184188">
    <property type="component" value="Unassembled WGS sequence"/>
</dbReference>
<evidence type="ECO:0000313" key="2">
    <source>
        <dbReference type="EMBL" id="OJJ47887.1"/>
    </source>
</evidence>
<protein>
    <submittedName>
        <fullName evidence="2">Uncharacterized protein</fullName>
    </submittedName>
</protein>
<keyword evidence="1" id="KW-1133">Transmembrane helix</keyword>
<name>A0A1L9SLD4_9EURO</name>
<dbReference type="GeneID" id="34613603"/>